<reference evidence="12" key="1">
    <citation type="journal article" date="2016" name="Nature">
        <title>The genome of the seagrass Zostera marina reveals angiosperm adaptation to the sea.</title>
        <authorList>
            <person name="Olsen J.L."/>
            <person name="Rouze P."/>
            <person name="Verhelst B."/>
            <person name="Lin Y.-C."/>
            <person name="Bayer T."/>
            <person name="Collen J."/>
            <person name="Dattolo E."/>
            <person name="De Paoli E."/>
            <person name="Dittami S."/>
            <person name="Maumus F."/>
            <person name="Michel G."/>
            <person name="Kersting A."/>
            <person name="Lauritano C."/>
            <person name="Lohaus R."/>
            <person name="Toepel M."/>
            <person name="Tonon T."/>
            <person name="Vanneste K."/>
            <person name="Amirebrahimi M."/>
            <person name="Brakel J."/>
            <person name="Bostroem C."/>
            <person name="Chovatia M."/>
            <person name="Grimwood J."/>
            <person name="Jenkins J.W."/>
            <person name="Jueterbock A."/>
            <person name="Mraz A."/>
            <person name="Stam W.T."/>
            <person name="Tice H."/>
            <person name="Bornberg-Bauer E."/>
            <person name="Green P.J."/>
            <person name="Pearson G.A."/>
            <person name="Procaccini G."/>
            <person name="Duarte C.M."/>
            <person name="Schmutz J."/>
            <person name="Reusch T.B.H."/>
            <person name="Van de Peer Y."/>
        </authorList>
    </citation>
    <scope>NUCLEOTIDE SEQUENCE [LARGE SCALE GENOMIC DNA]</scope>
    <source>
        <strain evidence="12">cv. Finnish</strain>
    </source>
</reference>
<comment type="subcellular location">
    <subcellularLocation>
        <location evidence="1">Endosome membrane</location>
        <topology evidence="1">Multi-pass membrane protein</topology>
    </subcellularLocation>
    <subcellularLocation>
        <location evidence="2">Golgi apparatus membrane</location>
        <topology evidence="2">Multi-pass membrane protein</topology>
    </subcellularLocation>
</comment>
<evidence type="ECO:0000256" key="2">
    <source>
        <dbReference type="ARBA" id="ARBA00004653"/>
    </source>
</evidence>
<evidence type="ECO:0000256" key="6">
    <source>
        <dbReference type="ARBA" id="ARBA00022753"/>
    </source>
</evidence>
<keyword evidence="12" id="KW-1185">Reference proteome</keyword>
<keyword evidence="6" id="KW-0967">Endosome</keyword>
<evidence type="ECO:0000256" key="3">
    <source>
        <dbReference type="ARBA" id="ARBA00005227"/>
    </source>
</evidence>
<dbReference type="PANTHER" id="PTHR10766">
    <property type="entry name" value="TRANSMEMBRANE 9 SUPERFAMILY PROTEIN"/>
    <property type="match status" value="1"/>
</dbReference>
<keyword evidence="5 10" id="KW-0732">Signal</keyword>
<organism evidence="11 12">
    <name type="scientific">Zostera marina</name>
    <name type="common">Eelgrass</name>
    <dbReference type="NCBI Taxonomy" id="29655"/>
    <lineage>
        <taxon>Eukaryota</taxon>
        <taxon>Viridiplantae</taxon>
        <taxon>Streptophyta</taxon>
        <taxon>Embryophyta</taxon>
        <taxon>Tracheophyta</taxon>
        <taxon>Spermatophyta</taxon>
        <taxon>Magnoliopsida</taxon>
        <taxon>Liliopsida</taxon>
        <taxon>Zosteraceae</taxon>
        <taxon>Zostera</taxon>
    </lineage>
</organism>
<feature type="signal peptide" evidence="10">
    <location>
        <begin position="1"/>
        <end position="20"/>
    </location>
</feature>
<keyword evidence="9" id="KW-0472">Membrane</keyword>
<evidence type="ECO:0000256" key="4">
    <source>
        <dbReference type="ARBA" id="ARBA00022692"/>
    </source>
</evidence>
<dbReference type="AlphaFoldDB" id="A0A0K9NVL5"/>
<keyword evidence="8" id="KW-0333">Golgi apparatus</keyword>
<comment type="caution">
    <text evidence="11">The sequence shown here is derived from an EMBL/GenBank/DDBJ whole genome shotgun (WGS) entry which is preliminary data.</text>
</comment>
<dbReference type="GO" id="GO:0010008">
    <property type="term" value="C:endosome membrane"/>
    <property type="evidence" value="ECO:0007669"/>
    <property type="project" value="UniProtKB-SubCell"/>
</dbReference>
<dbReference type="Proteomes" id="UP000036987">
    <property type="component" value="Unassembled WGS sequence"/>
</dbReference>
<evidence type="ECO:0000256" key="10">
    <source>
        <dbReference type="RuleBase" id="RU363079"/>
    </source>
</evidence>
<evidence type="ECO:0000256" key="7">
    <source>
        <dbReference type="ARBA" id="ARBA00022989"/>
    </source>
</evidence>
<evidence type="ECO:0000313" key="12">
    <source>
        <dbReference type="Proteomes" id="UP000036987"/>
    </source>
</evidence>
<protein>
    <recommendedName>
        <fullName evidence="10">Transmembrane 9 superfamily member</fullName>
    </recommendedName>
</protein>
<evidence type="ECO:0000256" key="9">
    <source>
        <dbReference type="ARBA" id="ARBA00023136"/>
    </source>
</evidence>
<name>A0A0K9NVL5_ZOSMR</name>
<evidence type="ECO:0000256" key="1">
    <source>
        <dbReference type="ARBA" id="ARBA00004337"/>
    </source>
</evidence>
<gene>
    <name evidence="11" type="ORF">ZOSMA_57G00030</name>
</gene>
<proteinExistence type="inferred from homology"/>
<evidence type="ECO:0000256" key="5">
    <source>
        <dbReference type="ARBA" id="ARBA00022729"/>
    </source>
</evidence>
<dbReference type="Pfam" id="PF02990">
    <property type="entry name" value="EMP70"/>
    <property type="match status" value="1"/>
</dbReference>
<keyword evidence="4" id="KW-0812">Transmembrane</keyword>
<evidence type="ECO:0000256" key="8">
    <source>
        <dbReference type="ARBA" id="ARBA00023034"/>
    </source>
</evidence>
<dbReference type="EMBL" id="LFYR01001587">
    <property type="protein sequence ID" value="KMZ60668.1"/>
    <property type="molecule type" value="Genomic_DNA"/>
</dbReference>
<sequence length="79" mass="9231">MMVAFFARIVLIIFLPTVHWDLKEYDKELQTQMNEKLSGWKLVVGNVFRIPTNPLLLCNSRRQSSMSIVTNLNYVELCL</sequence>
<comment type="similarity">
    <text evidence="3 10">Belongs to the nonaspanin (TM9SF) (TC 9.A.2) family.</text>
</comment>
<evidence type="ECO:0000313" key="11">
    <source>
        <dbReference type="EMBL" id="KMZ60668.1"/>
    </source>
</evidence>
<dbReference type="GO" id="GO:0000139">
    <property type="term" value="C:Golgi membrane"/>
    <property type="evidence" value="ECO:0007669"/>
    <property type="project" value="UniProtKB-SubCell"/>
</dbReference>
<accession>A0A0K9NVL5</accession>
<dbReference type="OrthoDB" id="1740476at2759"/>
<feature type="chain" id="PRO_5043109655" description="Transmembrane 9 superfamily member" evidence="10">
    <location>
        <begin position="21"/>
        <end position="79"/>
    </location>
</feature>
<dbReference type="InterPro" id="IPR004240">
    <property type="entry name" value="EMP70"/>
</dbReference>
<dbReference type="PANTHER" id="PTHR10766:SF55">
    <property type="entry name" value="TRANSMEMBRANE 9 SUPERFAMILY MEMBER 4"/>
    <property type="match status" value="1"/>
</dbReference>
<keyword evidence="7" id="KW-1133">Transmembrane helix</keyword>